<evidence type="ECO:0000313" key="7">
    <source>
        <dbReference type="Proteomes" id="UP000297595"/>
    </source>
</evidence>
<reference evidence="8 9" key="2">
    <citation type="submission" date="2019-06" db="EMBL/GenBank/DDBJ databases">
        <authorList>
            <person name="Palmer J.M."/>
        </authorList>
    </citation>
    <scope>NUCLEOTIDE SEQUENCE [LARGE SCALE GENOMIC DNA]</scope>
    <source>
        <strain evidence="5 8">TWF106</strain>
        <strain evidence="4 9">TWF191</strain>
        <strain evidence="3">TWF679</strain>
    </source>
</reference>
<evidence type="ECO:0000313" key="9">
    <source>
        <dbReference type="Proteomes" id="UP000483672"/>
    </source>
</evidence>
<keyword evidence="2" id="KW-0812">Transmembrane</keyword>
<keyword evidence="2" id="KW-0472">Membrane</keyword>
<evidence type="ECO:0000313" key="3">
    <source>
        <dbReference type="EMBL" id="KAF3201978.1"/>
    </source>
</evidence>
<dbReference type="EMBL" id="WIWS01000032">
    <property type="protein sequence ID" value="KAF3220562.1"/>
    <property type="molecule type" value="Genomic_DNA"/>
</dbReference>
<comment type="caution">
    <text evidence="4">The sequence shown here is derived from an EMBL/GenBank/DDBJ whole genome shotgun (WGS) entry which is preliminary data.</text>
</comment>
<feature type="transmembrane region" description="Helical" evidence="2">
    <location>
        <begin position="43"/>
        <end position="61"/>
    </location>
</feature>
<dbReference type="EMBL" id="SOZJ01000001">
    <property type="protein sequence ID" value="TGJ74494.1"/>
    <property type="molecule type" value="Genomic_DNA"/>
</dbReference>
<accession>A0A4Z0XT76</accession>
<protein>
    <submittedName>
        <fullName evidence="4">Phosphatidylinositol N-acetylglucosaminyltransferase subunit gpi1</fullName>
    </submittedName>
</protein>
<dbReference type="GO" id="GO:0016757">
    <property type="term" value="F:glycosyltransferase activity"/>
    <property type="evidence" value="ECO:0007669"/>
    <property type="project" value="UniProtKB-KW"/>
</dbReference>
<dbReference type="Proteomes" id="UP000472727">
    <property type="component" value="Unassembled WGS sequence"/>
</dbReference>
<keyword evidence="4" id="KW-0328">Glycosyltransferase</keyword>
<name>A0A4Z0XT76_ORBOL</name>
<feature type="region of interest" description="Disordered" evidence="1">
    <location>
        <begin position="71"/>
        <end position="92"/>
    </location>
</feature>
<evidence type="ECO:0000313" key="6">
    <source>
        <dbReference type="EMBL" id="TGJ74494.1"/>
    </source>
</evidence>
<dbReference type="Proteomes" id="UP000297595">
    <property type="component" value="Unassembled WGS sequence"/>
</dbReference>
<dbReference type="Proteomes" id="UP000483672">
    <property type="component" value="Unassembled WGS sequence"/>
</dbReference>
<dbReference type="Proteomes" id="UP000614610">
    <property type="component" value="Unassembled WGS sequence"/>
</dbReference>
<proteinExistence type="predicted"/>
<organism evidence="4 9">
    <name type="scientific">Orbilia oligospora</name>
    <name type="common">Nematode-trapping fungus</name>
    <name type="synonym">Arthrobotrys oligospora</name>
    <dbReference type="NCBI Taxonomy" id="2813651"/>
    <lineage>
        <taxon>Eukaryota</taxon>
        <taxon>Fungi</taxon>
        <taxon>Dikarya</taxon>
        <taxon>Ascomycota</taxon>
        <taxon>Pezizomycotina</taxon>
        <taxon>Orbiliomycetes</taxon>
        <taxon>Orbiliales</taxon>
        <taxon>Orbiliaceae</taxon>
        <taxon>Orbilia</taxon>
    </lineage>
</organism>
<gene>
    <name evidence="4" type="primary">GPI1_2</name>
    <name evidence="5" type="synonym">GPI1_1</name>
    <name evidence="6" type="ORF">EYR41_001495</name>
    <name evidence="5" type="ORF">TWF106_006624</name>
    <name evidence="4" type="ORF">TWF191_001867</name>
    <name evidence="3" type="ORF">TWF679_011108</name>
</gene>
<evidence type="ECO:0000313" key="8">
    <source>
        <dbReference type="Proteomes" id="UP000472727"/>
    </source>
</evidence>
<evidence type="ECO:0000313" key="4">
    <source>
        <dbReference type="EMBL" id="KAF3205394.1"/>
    </source>
</evidence>
<dbReference type="EMBL" id="WIPF01000134">
    <property type="protein sequence ID" value="KAF3205394.1"/>
    <property type="molecule type" value="Genomic_DNA"/>
</dbReference>
<sequence>MHPSLTLTFIVFVAGYITARFSLVSRAFEFLVLAWKSGVFGRVLQGVVLLTLLFILILVPLERIAARETRLHSRASSGGISAREQLRRRGSF</sequence>
<reference evidence="6 7" key="1">
    <citation type="submission" date="2019-03" db="EMBL/GenBank/DDBJ databases">
        <title>Nematode-trapping fungi genome.</title>
        <authorList>
            <person name="Vidal-Diez De Ulzurrun G."/>
        </authorList>
    </citation>
    <scope>NUCLEOTIDE SEQUENCE [LARGE SCALE GENOMIC DNA]</scope>
    <source>
        <strain evidence="6 7">TWF154</strain>
    </source>
</reference>
<dbReference type="EMBL" id="WIWT01000092">
    <property type="protein sequence ID" value="KAF3201978.1"/>
    <property type="molecule type" value="Genomic_DNA"/>
</dbReference>
<evidence type="ECO:0000256" key="1">
    <source>
        <dbReference type="SAM" id="MobiDB-lite"/>
    </source>
</evidence>
<dbReference type="OrthoDB" id="70250at2759"/>
<keyword evidence="4" id="KW-0808">Transferase</keyword>
<evidence type="ECO:0000256" key="2">
    <source>
        <dbReference type="SAM" id="Phobius"/>
    </source>
</evidence>
<keyword evidence="2" id="KW-1133">Transmembrane helix</keyword>
<evidence type="ECO:0000313" key="5">
    <source>
        <dbReference type="EMBL" id="KAF3220562.1"/>
    </source>
</evidence>
<dbReference type="AlphaFoldDB" id="A0A4Z0XT76"/>